<accession>A0ABS1H9N0</accession>
<proteinExistence type="inferred from homology"/>
<feature type="transmembrane region" description="Helical" evidence="3">
    <location>
        <begin position="115"/>
        <end position="135"/>
    </location>
</feature>
<dbReference type="EMBL" id="JAEOAH010000024">
    <property type="protein sequence ID" value="MBK3496127.1"/>
    <property type="molecule type" value="Genomic_DNA"/>
</dbReference>
<keyword evidence="3" id="KW-0812">Transmembrane</keyword>
<keyword evidence="3" id="KW-0472">Membrane</keyword>
<organism evidence="5 6">
    <name type="scientific">Viridibacillus soli</name>
    <dbReference type="NCBI Taxonomy" id="2798301"/>
    <lineage>
        <taxon>Bacteria</taxon>
        <taxon>Bacillati</taxon>
        <taxon>Bacillota</taxon>
        <taxon>Bacilli</taxon>
        <taxon>Bacillales</taxon>
        <taxon>Caryophanaceae</taxon>
        <taxon>Viridibacillus</taxon>
    </lineage>
</organism>
<feature type="transmembrane region" description="Helical" evidence="3">
    <location>
        <begin position="65"/>
        <end position="84"/>
    </location>
</feature>
<dbReference type="RefSeq" id="WP_200749656.1">
    <property type="nucleotide sequence ID" value="NZ_JAEOAH010000024.1"/>
</dbReference>
<comment type="caution">
    <text evidence="5">The sequence shown here is derived from an EMBL/GenBank/DDBJ whole genome shotgun (WGS) entry which is preliminary data.</text>
</comment>
<dbReference type="Proteomes" id="UP000618943">
    <property type="component" value="Unassembled WGS sequence"/>
</dbReference>
<feature type="transmembrane region" description="Helical" evidence="3">
    <location>
        <begin position="156"/>
        <end position="178"/>
    </location>
</feature>
<feature type="transmembrane region" description="Helical" evidence="3">
    <location>
        <begin position="283"/>
        <end position="299"/>
    </location>
</feature>
<sequence length="302" mass="34391">MWFLFAILTWLAWGAANLFYKKGSDSNDKNSHTKITIMVGLVMGIHATIYMFVKGLEFHPQDMLTYLPVSALYIISMIFGYIGLRYLELSIAAPVQNASGAVTTLLLYMFFPQEVTWVHFGGIIAIIVGVFWIAVIEKQQDDALLRAQNVKIDRKYQFGFIALLFPILYALIDGVGTFADGIYLDEMKIMGEDAALLAYEYTFFIVAVVCYIYLRFYKKVKFNVFKERDRTYAAVLETIGQFFYVYAISSYAFISAPIISSYCIFSIILSRIFLKEKLSKKQYLVIAIIMIGIVILGLADEL</sequence>
<dbReference type="InterPro" id="IPR037185">
    <property type="entry name" value="EmrE-like"/>
</dbReference>
<gene>
    <name evidence="5" type="ORF">JFL43_14920</name>
</gene>
<feature type="domain" description="EamA" evidence="4">
    <location>
        <begin position="2"/>
        <end position="134"/>
    </location>
</feature>
<feature type="transmembrane region" description="Helical" evidence="3">
    <location>
        <begin position="198"/>
        <end position="217"/>
    </location>
</feature>
<evidence type="ECO:0000259" key="4">
    <source>
        <dbReference type="Pfam" id="PF00892"/>
    </source>
</evidence>
<evidence type="ECO:0000313" key="6">
    <source>
        <dbReference type="Proteomes" id="UP000618943"/>
    </source>
</evidence>
<feature type="domain" description="EamA" evidence="4">
    <location>
        <begin position="200"/>
        <end position="296"/>
    </location>
</feature>
<evidence type="ECO:0000313" key="5">
    <source>
        <dbReference type="EMBL" id="MBK3496127.1"/>
    </source>
</evidence>
<feature type="transmembrane region" description="Helical" evidence="3">
    <location>
        <begin position="34"/>
        <end position="53"/>
    </location>
</feature>
<evidence type="ECO:0000256" key="2">
    <source>
        <dbReference type="ARBA" id="ARBA00007362"/>
    </source>
</evidence>
<evidence type="ECO:0000256" key="1">
    <source>
        <dbReference type="ARBA" id="ARBA00004127"/>
    </source>
</evidence>
<reference evidence="5 6" key="1">
    <citation type="submission" date="2020-12" db="EMBL/GenBank/DDBJ databases">
        <title>YIM B01967 draft genome.</title>
        <authorList>
            <person name="Yan X."/>
        </authorList>
    </citation>
    <scope>NUCLEOTIDE SEQUENCE [LARGE SCALE GENOMIC DNA]</scope>
    <source>
        <strain evidence="5 6">YIM B01967</strain>
    </source>
</reference>
<dbReference type="SUPFAM" id="SSF103481">
    <property type="entry name" value="Multidrug resistance efflux transporter EmrE"/>
    <property type="match status" value="2"/>
</dbReference>
<feature type="transmembrane region" description="Helical" evidence="3">
    <location>
        <begin position="229"/>
        <end position="247"/>
    </location>
</feature>
<dbReference type="InterPro" id="IPR000620">
    <property type="entry name" value="EamA_dom"/>
</dbReference>
<dbReference type="PANTHER" id="PTHR22911">
    <property type="entry name" value="ACYL-MALONYL CONDENSING ENZYME-RELATED"/>
    <property type="match status" value="1"/>
</dbReference>
<dbReference type="Pfam" id="PF00892">
    <property type="entry name" value="EamA"/>
    <property type="match status" value="2"/>
</dbReference>
<comment type="similarity">
    <text evidence="2">Belongs to the EamA transporter family.</text>
</comment>
<comment type="subcellular location">
    <subcellularLocation>
        <location evidence="1">Endomembrane system</location>
        <topology evidence="1">Multi-pass membrane protein</topology>
    </subcellularLocation>
</comment>
<keyword evidence="6" id="KW-1185">Reference proteome</keyword>
<keyword evidence="3" id="KW-1133">Transmembrane helix</keyword>
<evidence type="ECO:0000256" key="3">
    <source>
        <dbReference type="SAM" id="Phobius"/>
    </source>
</evidence>
<dbReference type="PANTHER" id="PTHR22911:SF137">
    <property type="entry name" value="SOLUTE CARRIER FAMILY 35 MEMBER G2-RELATED"/>
    <property type="match status" value="1"/>
</dbReference>
<protein>
    <submittedName>
        <fullName evidence="5">EamA family transporter</fullName>
    </submittedName>
</protein>
<dbReference type="Gene3D" id="1.10.3730.20">
    <property type="match status" value="2"/>
</dbReference>
<name>A0ABS1H9N0_9BACL</name>
<feature type="transmembrane region" description="Helical" evidence="3">
    <location>
        <begin position="253"/>
        <end position="274"/>
    </location>
</feature>